<accession>A0ABQ8TQG8</accession>
<proteinExistence type="predicted"/>
<keyword evidence="2" id="KW-1185">Reference proteome</keyword>
<feature type="non-terminal residue" evidence="1">
    <location>
        <position position="109"/>
    </location>
</feature>
<name>A0ABQ8TQG8_PERAM</name>
<reference evidence="1 2" key="1">
    <citation type="journal article" date="2022" name="Allergy">
        <title>Genome assembly and annotation of Periplaneta americana reveal a comprehensive cockroach allergen profile.</title>
        <authorList>
            <person name="Wang L."/>
            <person name="Xiong Q."/>
            <person name="Saelim N."/>
            <person name="Wang L."/>
            <person name="Nong W."/>
            <person name="Wan A.T."/>
            <person name="Shi M."/>
            <person name="Liu X."/>
            <person name="Cao Q."/>
            <person name="Hui J.H.L."/>
            <person name="Sookrung N."/>
            <person name="Leung T.F."/>
            <person name="Tungtrongchitr A."/>
            <person name="Tsui S.K.W."/>
        </authorList>
    </citation>
    <scope>NUCLEOTIDE SEQUENCE [LARGE SCALE GENOMIC DNA]</scope>
    <source>
        <strain evidence="1">PWHHKU_190912</strain>
    </source>
</reference>
<evidence type="ECO:0000313" key="2">
    <source>
        <dbReference type="Proteomes" id="UP001148838"/>
    </source>
</evidence>
<dbReference type="EMBL" id="JAJSOF020000005">
    <property type="protein sequence ID" value="KAJ4447630.1"/>
    <property type="molecule type" value="Genomic_DNA"/>
</dbReference>
<organism evidence="1 2">
    <name type="scientific">Periplaneta americana</name>
    <name type="common">American cockroach</name>
    <name type="synonym">Blatta americana</name>
    <dbReference type="NCBI Taxonomy" id="6978"/>
    <lineage>
        <taxon>Eukaryota</taxon>
        <taxon>Metazoa</taxon>
        <taxon>Ecdysozoa</taxon>
        <taxon>Arthropoda</taxon>
        <taxon>Hexapoda</taxon>
        <taxon>Insecta</taxon>
        <taxon>Pterygota</taxon>
        <taxon>Neoptera</taxon>
        <taxon>Polyneoptera</taxon>
        <taxon>Dictyoptera</taxon>
        <taxon>Blattodea</taxon>
        <taxon>Blattoidea</taxon>
        <taxon>Blattidae</taxon>
        <taxon>Blattinae</taxon>
        <taxon>Periplaneta</taxon>
    </lineage>
</organism>
<comment type="caution">
    <text evidence="1">The sequence shown here is derived from an EMBL/GenBank/DDBJ whole genome shotgun (WGS) entry which is preliminary data.</text>
</comment>
<sequence length="109" mass="12776">MELSSISDVCKHSGWRMRICFLYLLQRAWFETVPVRSHNVVVRWFRVEELASILPLPFQRDKNITLRLKDKKDVVLLSTIHSTEMVVIKDDLKPKMVVDYNNSMGGIDK</sequence>
<dbReference type="Proteomes" id="UP001148838">
    <property type="component" value="Unassembled WGS sequence"/>
</dbReference>
<gene>
    <name evidence="1" type="ORF">ANN_09637</name>
</gene>
<protein>
    <submittedName>
        <fullName evidence="1">Uncharacterized protein</fullName>
    </submittedName>
</protein>
<evidence type="ECO:0000313" key="1">
    <source>
        <dbReference type="EMBL" id="KAJ4447630.1"/>
    </source>
</evidence>